<dbReference type="PANTHER" id="PTHR13246:SF1">
    <property type="entry name" value="CYTOSOLIC ENDO-BETA-N-ACETYLGLUCOSAMINIDASE"/>
    <property type="match status" value="1"/>
</dbReference>
<accession>A0A4Y7T4M3</accession>
<evidence type="ECO:0000313" key="4">
    <source>
        <dbReference type="Proteomes" id="UP000298030"/>
    </source>
</evidence>
<gene>
    <name evidence="3" type="ORF">FA13DRAFT_1735093</name>
</gene>
<evidence type="ECO:0000313" key="3">
    <source>
        <dbReference type="EMBL" id="TEB28971.1"/>
    </source>
</evidence>
<evidence type="ECO:0000256" key="1">
    <source>
        <dbReference type="SAM" id="MobiDB-lite"/>
    </source>
</evidence>
<protein>
    <recommendedName>
        <fullName evidence="2">Cytosolic endo-beta-N-acetylglucosaminidase TIM barrel domain-containing protein</fullName>
    </recommendedName>
</protein>
<organism evidence="3 4">
    <name type="scientific">Coprinellus micaceus</name>
    <name type="common">Glistening ink-cap mushroom</name>
    <name type="synonym">Coprinus micaceus</name>
    <dbReference type="NCBI Taxonomy" id="71717"/>
    <lineage>
        <taxon>Eukaryota</taxon>
        <taxon>Fungi</taxon>
        <taxon>Dikarya</taxon>
        <taxon>Basidiomycota</taxon>
        <taxon>Agaricomycotina</taxon>
        <taxon>Agaricomycetes</taxon>
        <taxon>Agaricomycetidae</taxon>
        <taxon>Agaricales</taxon>
        <taxon>Agaricineae</taxon>
        <taxon>Psathyrellaceae</taxon>
        <taxon>Coprinellus</taxon>
    </lineage>
</organism>
<dbReference type="InterPro" id="IPR005201">
    <property type="entry name" value="TIM_ENGase"/>
</dbReference>
<dbReference type="InterPro" id="IPR032979">
    <property type="entry name" value="ENGase"/>
</dbReference>
<dbReference type="GO" id="GO:0005829">
    <property type="term" value="C:cytosol"/>
    <property type="evidence" value="ECO:0007669"/>
    <property type="project" value="UniProtKB-SubCell"/>
</dbReference>
<proteinExistence type="predicted"/>
<dbReference type="Pfam" id="PF03644">
    <property type="entry name" value="Glyco_hydro_85"/>
    <property type="match status" value="1"/>
</dbReference>
<dbReference type="Gene3D" id="3.20.20.80">
    <property type="entry name" value="Glycosidases"/>
    <property type="match status" value="1"/>
</dbReference>
<feature type="domain" description="Cytosolic endo-beta-N-acetylglucosaminidase TIM barrel" evidence="2">
    <location>
        <begin position="75"/>
        <end position="417"/>
    </location>
</feature>
<dbReference type="Proteomes" id="UP000298030">
    <property type="component" value="Unassembled WGS sequence"/>
</dbReference>
<dbReference type="EMBL" id="QPFP01000029">
    <property type="protein sequence ID" value="TEB28971.1"/>
    <property type="molecule type" value="Genomic_DNA"/>
</dbReference>
<name>A0A4Y7T4M3_COPMI</name>
<reference evidence="3 4" key="1">
    <citation type="journal article" date="2019" name="Nat. Ecol. Evol.">
        <title>Megaphylogeny resolves global patterns of mushroom evolution.</title>
        <authorList>
            <person name="Varga T."/>
            <person name="Krizsan K."/>
            <person name="Foldi C."/>
            <person name="Dima B."/>
            <person name="Sanchez-Garcia M."/>
            <person name="Sanchez-Ramirez S."/>
            <person name="Szollosi G.J."/>
            <person name="Szarkandi J.G."/>
            <person name="Papp V."/>
            <person name="Albert L."/>
            <person name="Andreopoulos W."/>
            <person name="Angelini C."/>
            <person name="Antonin V."/>
            <person name="Barry K.W."/>
            <person name="Bougher N.L."/>
            <person name="Buchanan P."/>
            <person name="Buyck B."/>
            <person name="Bense V."/>
            <person name="Catcheside P."/>
            <person name="Chovatia M."/>
            <person name="Cooper J."/>
            <person name="Damon W."/>
            <person name="Desjardin D."/>
            <person name="Finy P."/>
            <person name="Geml J."/>
            <person name="Haridas S."/>
            <person name="Hughes K."/>
            <person name="Justo A."/>
            <person name="Karasinski D."/>
            <person name="Kautmanova I."/>
            <person name="Kiss B."/>
            <person name="Kocsube S."/>
            <person name="Kotiranta H."/>
            <person name="LaButti K.M."/>
            <person name="Lechner B.E."/>
            <person name="Liimatainen K."/>
            <person name="Lipzen A."/>
            <person name="Lukacs Z."/>
            <person name="Mihaltcheva S."/>
            <person name="Morgado L.N."/>
            <person name="Niskanen T."/>
            <person name="Noordeloos M.E."/>
            <person name="Ohm R.A."/>
            <person name="Ortiz-Santana B."/>
            <person name="Ovrebo C."/>
            <person name="Racz N."/>
            <person name="Riley R."/>
            <person name="Savchenko A."/>
            <person name="Shiryaev A."/>
            <person name="Soop K."/>
            <person name="Spirin V."/>
            <person name="Szebenyi C."/>
            <person name="Tomsovsky M."/>
            <person name="Tulloss R.E."/>
            <person name="Uehling J."/>
            <person name="Grigoriev I.V."/>
            <person name="Vagvolgyi C."/>
            <person name="Papp T."/>
            <person name="Martin F.M."/>
            <person name="Miettinen O."/>
            <person name="Hibbett D.S."/>
            <person name="Nagy L.G."/>
        </authorList>
    </citation>
    <scope>NUCLEOTIDE SEQUENCE [LARGE SCALE GENOMIC DNA]</scope>
    <source>
        <strain evidence="3 4">FP101781</strain>
    </source>
</reference>
<dbReference type="GO" id="GO:0033925">
    <property type="term" value="F:mannosyl-glycoprotein endo-beta-N-acetylglucosaminidase activity"/>
    <property type="evidence" value="ECO:0007669"/>
    <property type="project" value="UniProtKB-EC"/>
</dbReference>
<dbReference type="OrthoDB" id="284473at2759"/>
<feature type="region of interest" description="Disordered" evidence="1">
    <location>
        <begin position="763"/>
        <end position="806"/>
    </location>
</feature>
<comment type="caution">
    <text evidence="3">The sequence shown here is derived from an EMBL/GenBank/DDBJ whole genome shotgun (WGS) entry which is preliminary data.</text>
</comment>
<sequence>MPLAGTLTPASHLPLYWDTLTAFDSWRGTLSGPLDHSEGVLKYVPRKLIQDDVVGKGKLLVSHDFKGGYVETPFAKSYTFNWWSSTDTFNYFSHHRITIPPPEWITAAHRAGVAMHGTLIFEGGSEIDMLRMLMGKIPGVNSAAREAQILANATIPVSPYYAEVFADIAKERGFDGYLLNIEIGLGRGAEEARALSSWITLLQAELEKKVGPHAQTIWYDSVTIRGELWWQDRLNSANLPFFLESSGIFTNYWWYNDVPGKTIGYFARIDPQLTGQTVEEHPQITKKTVQDIYMGVDVWGRGSHGGGGFGLYRALDHIAPQTLGLSTALFAQGWTWETEENNPGWNWDQFWDTDSRLWVGPASGNVTVPPLGIKGGETPCTHGPFKPISDYYLHLPPPEPHDLPYYTTFSPGIGDSWFVEGKKVWQSVRGWTDMDKQTLVGDLIWPRPKVTRLDGRTDTPPIGITKFNFADAWNGGNSVSITLSIPGSNSQKSALWVPIQTINLISRRKYEASAVYKIPDIVNASAEVIVGLRSTTNQDLMSITSSSTISLANGWSKAVVQFEIPTPAAGGPILTQGQLGLIVAVALKNPAPAVEVPFLVGQLAVHPNTPPSYQEYDVIQHWIYFEQTPGATKVDGTLNWEVAVTFDTVPPISINDPEDTRIPWSLQPTKKHWFPRFLYFNIYVQQLPNGPGSEPGPLTWIGTSTYINIGDRKTLPILQDNLPYTSGDRRYDFKVQPVLETGEIYPGWVSFESARVAARELSIEEVDATPEEGSASRLVETGSSEPLTQEGDSKKNRSSVAKEQGP</sequence>
<dbReference type="PANTHER" id="PTHR13246">
    <property type="entry name" value="ENDO BETA N-ACETYLGLUCOSAMINIDASE"/>
    <property type="match status" value="1"/>
</dbReference>
<evidence type="ECO:0000259" key="2">
    <source>
        <dbReference type="Pfam" id="PF03644"/>
    </source>
</evidence>
<dbReference type="Gene3D" id="2.60.120.260">
    <property type="entry name" value="Galactose-binding domain-like"/>
    <property type="match status" value="1"/>
</dbReference>
<dbReference type="AlphaFoldDB" id="A0A4Y7T4M3"/>
<dbReference type="STRING" id="71717.A0A4Y7T4M3"/>
<keyword evidence="4" id="KW-1185">Reference proteome</keyword>